<accession>A0A561P0S2</accession>
<protein>
    <submittedName>
        <fullName evidence="1">Uncharacterized protein</fullName>
    </submittedName>
</protein>
<name>A0A561P0S2_9BACT</name>
<proteinExistence type="predicted"/>
<dbReference type="Proteomes" id="UP000320811">
    <property type="component" value="Unassembled WGS sequence"/>
</dbReference>
<dbReference type="EMBL" id="VIWO01000018">
    <property type="protein sequence ID" value="TWF31731.1"/>
    <property type="molecule type" value="Genomic_DNA"/>
</dbReference>
<gene>
    <name evidence="1" type="ORF">FHW36_11825</name>
</gene>
<reference evidence="1 2" key="1">
    <citation type="submission" date="2019-06" db="EMBL/GenBank/DDBJ databases">
        <title>Sorghum-associated microbial communities from plants grown in Nebraska, USA.</title>
        <authorList>
            <person name="Schachtman D."/>
        </authorList>
    </citation>
    <scope>NUCLEOTIDE SEQUENCE [LARGE SCALE GENOMIC DNA]</scope>
    <source>
        <strain evidence="1 2">1209</strain>
    </source>
</reference>
<keyword evidence="2" id="KW-1185">Reference proteome</keyword>
<comment type="caution">
    <text evidence="1">The sequence shown here is derived from an EMBL/GenBank/DDBJ whole genome shotgun (WGS) entry which is preliminary data.</text>
</comment>
<organism evidence="1 2">
    <name type="scientific">Chitinophaga polysaccharea</name>
    <dbReference type="NCBI Taxonomy" id="1293035"/>
    <lineage>
        <taxon>Bacteria</taxon>
        <taxon>Pseudomonadati</taxon>
        <taxon>Bacteroidota</taxon>
        <taxon>Chitinophagia</taxon>
        <taxon>Chitinophagales</taxon>
        <taxon>Chitinophagaceae</taxon>
        <taxon>Chitinophaga</taxon>
    </lineage>
</organism>
<dbReference type="AlphaFoldDB" id="A0A561P0S2"/>
<evidence type="ECO:0000313" key="2">
    <source>
        <dbReference type="Proteomes" id="UP000320811"/>
    </source>
</evidence>
<evidence type="ECO:0000313" key="1">
    <source>
        <dbReference type="EMBL" id="TWF31731.1"/>
    </source>
</evidence>
<sequence>MATIDSVLSMTSTSFLISVNGRDYIVLPHESGDRMIYRVQIDRNVIVFVPNESGSLTPVGQTSKILLNSIAQEIERYFL</sequence>